<evidence type="ECO:0000256" key="4">
    <source>
        <dbReference type="ARBA" id="ARBA00023098"/>
    </source>
</evidence>
<evidence type="ECO:0000259" key="8">
    <source>
        <dbReference type="Pfam" id="PF00501"/>
    </source>
</evidence>
<feature type="domain" description="AMP-binding enzyme C-terminal" evidence="9">
    <location>
        <begin position="452"/>
        <end position="526"/>
    </location>
</feature>
<dbReference type="EMBL" id="CP001751">
    <property type="protein sequence ID" value="ADE39608.1"/>
    <property type="molecule type" value="Genomic_DNA"/>
</dbReference>
<dbReference type="GO" id="GO:0006631">
    <property type="term" value="P:fatty acid metabolic process"/>
    <property type="evidence" value="ECO:0007669"/>
    <property type="project" value="UniProtKB-KW"/>
</dbReference>
<dbReference type="SUPFAM" id="SSF56801">
    <property type="entry name" value="Acetyl-CoA synthetase-like"/>
    <property type="match status" value="1"/>
</dbReference>
<dbReference type="Gene3D" id="3.40.50.12780">
    <property type="entry name" value="N-terminal domain of ligase-like"/>
    <property type="match status" value="1"/>
</dbReference>
<gene>
    <name evidence="10" type="ordered locus">SAR116_1365</name>
</gene>
<evidence type="ECO:0000256" key="5">
    <source>
        <dbReference type="ARBA" id="ARBA00051915"/>
    </source>
</evidence>
<dbReference type="FunFam" id="3.30.300.30:FF:000008">
    <property type="entry name" value="2,3-dihydroxybenzoate-AMP ligase"/>
    <property type="match status" value="1"/>
</dbReference>
<dbReference type="InterPro" id="IPR042099">
    <property type="entry name" value="ANL_N_sf"/>
</dbReference>
<keyword evidence="2 10" id="KW-0436">Ligase</keyword>
<dbReference type="PANTHER" id="PTHR43859:SF4">
    <property type="entry name" value="BUTANOATE--COA LIGASE AAE1-RELATED"/>
    <property type="match status" value="1"/>
</dbReference>
<dbReference type="InterPro" id="IPR025110">
    <property type="entry name" value="AMP-bd_C"/>
</dbReference>
<dbReference type="HOGENOM" id="CLU_000022_59_5_5"/>
<proteinExistence type="inferred from homology"/>
<evidence type="ECO:0000256" key="6">
    <source>
        <dbReference type="ARBA" id="ARBA00066616"/>
    </source>
</evidence>
<organism evidence="10 11">
    <name type="scientific">Puniceispirillum marinum (strain IMCC1322)</name>
    <dbReference type="NCBI Taxonomy" id="488538"/>
    <lineage>
        <taxon>Bacteria</taxon>
        <taxon>Pseudomonadati</taxon>
        <taxon>Pseudomonadota</taxon>
        <taxon>Alphaproteobacteria</taxon>
        <taxon>Candidatus Puniceispirillales</taxon>
        <taxon>Candidatus Puniceispirillaceae</taxon>
        <taxon>Candidatus Puniceispirillum</taxon>
    </lineage>
</organism>
<dbReference type="STRING" id="488538.SAR116_1365"/>
<evidence type="ECO:0000256" key="2">
    <source>
        <dbReference type="ARBA" id="ARBA00022598"/>
    </source>
</evidence>
<dbReference type="OrthoDB" id="9803968at2"/>
<dbReference type="Gene3D" id="3.30.300.30">
    <property type="match status" value="1"/>
</dbReference>
<dbReference type="GO" id="GO:0016874">
    <property type="term" value="F:ligase activity"/>
    <property type="evidence" value="ECO:0007669"/>
    <property type="project" value="UniProtKB-KW"/>
</dbReference>
<protein>
    <recommendedName>
        <fullName evidence="7">3-methylmercaptopropionyl-CoA ligase</fullName>
        <ecNumber evidence="6">6.2.1.44</ecNumber>
    </recommendedName>
</protein>
<comment type="similarity">
    <text evidence="1">Belongs to the ATP-dependent AMP-binding enzyme family.</text>
</comment>
<dbReference type="PROSITE" id="PS00455">
    <property type="entry name" value="AMP_BINDING"/>
    <property type="match status" value="1"/>
</dbReference>
<dbReference type="InterPro" id="IPR045851">
    <property type="entry name" value="AMP-bd_C_sf"/>
</dbReference>
<dbReference type="CDD" id="cd12118">
    <property type="entry name" value="ttLC_FACS_AEE21_like"/>
    <property type="match status" value="1"/>
</dbReference>
<dbReference type="Pfam" id="PF00501">
    <property type="entry name" value="AMP-binding"/>
    <property type="match status" value="1"/>
</dbReference>
<dbReference type="InterPro" id="IPR000873">
    <property type="entry name" value="AMP-dep_synth/lig_dom"/>
</dbReference>
<feature type="domain" description="AMP-dependent synthetase/ligase" evidence="8">
    <location>
        <begin position="26"/>
        <end position="402"/>
    </location>
</feature>
<dbReference type="KEGG" id="apb:SAR116_1365"/>
<dbReference type="eggNOG" id="COG0318">
    <property type="taxonomic scope" value="Bacteria"/>
</dbReference>
<dbReference type="Pfam" id="PF13193">
    <property type="entry name" value="AMP-binding_C"/>
    <property type="match status" value="1"/>
</dbReference>
<name>D5BTL1_PUNMI</name>
<evidence type="ECO:0000256" key="7">
    <source>
        <dbReference type="ARBA" id="ARBA00067668"/>
    </source>
</evidence>
<reference evidence="10 11" key="1">
    <citation type="journal article" date="2010" name="J. Bacteriol.">
        <title>Complete genome sequence of "Candidatus Puniceispirillum marinum" IMCC1322, a representative of the SAR116 clade in the Alphaproteobacteria.</title>
        <authorList>
            <person name="Oh H.M."/>
            <person name="Kwon K.K."/>
            <person name="Kang I."/>
            <person name="Kang S.G."/>
            <person name="Lee J.H."/>
            <person name="Kim S.J."/>
            <person name="Cho J.C."/>
        </authorList>
    </citation>
    <scope>NUCLEOTIDE SEQUENCE [LARGE SCALE GENOMIC DNA]</scope>
    <source>
        <strain evidence="10 11">IMCC1322</strain>
    </source>
</reference>
<dbReference type="AlphaFoldDB" id="D5BTL1"/>
<dbReference type="NCBIfam" id="NF006020">
    <property type="entry name" value="PRK08162.1"/>
    <property type="match status" value="1"/>
</dbReference>
<dbReference type="RefSeq" id="WP_013046235.1">
    <property type="nucleotide sequence ID" value="NC_014010.1"/>
</dbReference>
<dbReference type="InterPro" id="IPR020845">
    <property type="entry name" value="AMP-binding_CS"/>
</dbReference>
<accession>D5BTL1</accession>
<evidence type="ECO:0000256" key="3">
    <source>
        <dbReference type="ARBA" id="ARBA00022832"/>
    </source>
</evidence>
<evidence type="ECO:0000259" key="9">
    <source>
        <dbReference type="Pfam" id="PF13193"/>
    </source>
</evidence>
<dbReference type="EC" id="6.2.1.44" evidence="6"/>
<dbReference type="PANTHER" id="PTHR43859">
    <property type="entry name" value="ACYL-ACTIVATING ENZYME"/>
    <property type="match status" value="1"/>
</dbReference>
<evidence type="ECO:0000313" key="10">
    <source>
        <dbReference type="EMBL" id="ADE39608.1"/>
    </source>
</evidence>
<evidence type="ECO:0000313" key="11">
    <source>
        <dbReference type="Proteomes" id="UP000007460"/>
    </source>
</evidence>
<sequence length="538" mass="59604">MHQHYEALAKNKANYVPLSPLSFIQRTTDLFGDRTALIYGDRRYSWSETYDRCRALASALVKMGLGLGDTVSVIAANTPEMFEAHYGIPMAGCVLNTLNTRIEAETIAYILDNSDSRLLIVDTAFHETVVAALKLLDRDIPVIDIRDPALGDVPHIGDRDYEAFIATGDKDYDWELPEDEWQAIALSYTSGTSGRPKGVVYHHRGSYLMSVGTVTAWELPRHPTYLYVVPMFHCNGWGHAWTMALMAATIVLTRTITAASIFEDIEKHKITHFGGAPIVLSLLVNAPEDTRPKLDYKIKVLTAGAPPPAAMLEKTAAMGLEVMQVYGLTETYGHVTQCLWRAEWDALTFAEQADIQSWQGIAFPVVEGSAVVESATGKEVPRDGETQGEIVVRGNVVMKGYYKDAEATSAAMRDGWFYSGDAAVWHKNGYVQIKDRLKDVIISGGENISSVEVEGYLYRHPDVIAAAVVAKPDDKWGEVPYAFVELRDGVTITEAELLEWCRGQMAGFKRPKAIKFGELPKTSTGKIQKFVLRQSIQD</sequence>
<keyword evidence="11" id="KW-1185">Reference proteome</keyword>
<keyword evidence="4" id="KW-0443">Lipid metabolism</keyword>
<dbReference type="Proteomes" id="UP000007460">
    <property type="component" value="Chromosome"/>
</dbReference>
<evidence type="ECO:0000256" key="1">
    <source>
        <dbReference type="ARBA" id="ARBA00006432"/>
    </source>
</evidence>
<comment type="catalytic activity">
    <reaction evidence="5">
        <text>3-(methylsulfanyl)propanoate + ATP + CoA = 3-(methylsulfanyl)propanoyl-CoA + AMP + diphosphate</text>
        <dbReference type="Rhea" id="RHEA:43052"/>
        <dbReference type="ChEBI" id="CHEBI:30616"/>
        <dbReference type="ChEBI" id="CHEBI:33019"/>
        <dbReference type="ChEBI" id="CHEBI:49016"/>
        <dbReference type="ChEBI" id="CHEBI:57287"/>
        <dbReference type="ChEBI" id="CHEBI:82815"/>
        <dbReference type="ChEBI" id="CHEBI:456215"/>
        <dbReference type="EC" id="6.2.1.44"/>
    </reaction>
    <physiologicalReaction direction="left-to-right" evidence="5">
        <dbReference type="Rhea" id="RHEA:43053"/>
    </physiologicalReaction>
</comment>
<keyword evidence="3" id="KW-0276">Fatty acid metabolism</keyword>